<proteinExistence type="predicted"/>
<protein>
    <submittedName>
        <fullName evidence="3">ADP-heptose-LPS-heptosyltransferase</fullName>
    </submittedName>
</protein>
<gene>
    <name evidence="3" type="ordered locus">Hfelis_03770</name>
</gene>
<dbReference type="OrthoDB" id="9797795at2"/>
<evidence type="ECO:0000256" key="1">
    <source>
        <dbReference type="ARBA" id="ARBA00022676"/>
    </source>
</evidence>
<dbReference type="GeneID" id="36134120"/>
<evidence type="ECO:0000256" key="2">
    <source>
        <dbReference type="ARBA" id="ARBA00022679"/>
    </source>
</evidence>
<dbReference type="eggNOG" id="COG0859">
    <property type="taxonomic scope" value="Bacteria"/>
</dbReference>
<name>E7A983_HELFC</name>
<dbReference type="STRING" id="936155.HFELIS_03770"/>
<dbReference type="EMBL" id="FQ670179">
    <property type="protein sequence ID" value="CBY82461.1"/>
    <property type="molecule type" value="Genomic_DNA"/>
</dbReference>
<dbReference type="GO" id="GO:0009244">
    <property type="term" value="P:lipopolysaccharide core region biosynthetic process"/>
    <property type="evidence" value="ECO:0007669"/>
    <property type="project" value="TreeGrafter"/>
</dbReference>
<accession>E7A983</accession>
<sequence>MEKLLVVRNDKLGDFVLAWPAFALLKASMPKTRLIALVPSYTAPLARICPYLDGVIVDAGRNASKKAKRETLEQIRAQKFPAVISFFSTSYNAFLLYKAHIPFRLAPATKLIQFLYNHRLRQRRSLSIKPEFEYNLDLARYFLNLQNLEVVEPKGPPYLCFEQTEILTQADMLKRRWGLDSAKPWVVVHSGTGGSSPNLSFQQWTELIKGLLDRLDVQIILSAGPDESQNAHALADSIGHPHIVVYDKNEGMVDFARSLACAHFFISAATGPLHLASALNVPTCAFYPARASAAPLRWQPINDPSKHLAFMPQTTDTEQEMNMALIEIPQILDPLVAFIQQYLPQT</sequence>
<dbReference type="HOGENOM" id="CLU_038371_1_0_7"/>
<dbReference type="AlphaFoldDB" id="E7A983"/>
<dbReference type="KEGG" id="hfe:HFELIS_03770"/>
<dbReference type="CDD" id="cd03789">
    <property type="entry name" value="GT9_LPS_heptosyltransferase"/>
    <property type="match status" value="1"/>
</dbReference>
<evidence type="ECO:0000313" key="3">
    <source>
        <dbReference type="EMBL" id="CBY82461.1"/>
    </source>
</evidence>
<dbReference type="Pfam" id="PF01075">
    <property type="entry name" value="Glyco_transf_9"/>
    <property type="match status" value="1"/>
</dbReference>
<dbReference type="GO" id="GO:0008713">
    <property type="term" value="F:ADP-heptose-lipopolysaccharide heptosyltransferase activity"/>
    <property type="evidence" value="ECO:0007669"/>
    <property type="project" value="TreeGrafter"/>
</dbReference>
<dbReference type="Gene3D" id="3.40.50.2000">
    <property type="entry name" value="Glycogen Phosphorylase B"/>
    <property type="match status" value="2"/>
</dbReference>
<keyword evidence="2" id="KW-0808">Transferase</keyword>
<organism evidence="3 4">
    <name type="scientific">Helicobacter felis (strain ATCC 49179 / CCUG 28539 / NCTC 12436 / CS1)</name>
    <dbReference type="NCBI Taxonomy" id="936155"/>
    <lineage>
        <taxon>Bacteria</taxon>
        <taxon>Pseudomonadati</taxon>
        <taxon>Campylobacterota</taxon>
        <taxon>Epsilonproteobacteria</taxon>
        <taxon>Campylobacterales</taxon>
        <taxon>Helicobacteraceae</taxon>
        <taxon>Helicobacter</taxon>
    </lineage>
</organism>
<dbReference type="PANTHER" id="PTHR30160">
    <property type="entry name" value="TETRAACYLDISACCHARIDE 4'-KINASE-RELATED"/>
    <property type="match status" value="1"/>
</dbReference>
<dbReference type="PANTHER" id="PTHR30160:SF15">
    <property type="entry name" value="GLYCOSYLTRANSFERASE HI_0523-RELATED"/>
    <property type="match status" value="1"/>
</dbReference>
<reference evidence="3 4" key="1">
    <citation type="journal article" date="2011" name="Genome Biol. Evol.">
        <title>Comparative whole genome sequence analysis of the carcinogenic bacterial model pathogen Helicobacter felis.</title>
        <authorList>
            <person name="Arnold I.C."/>
            <person name="Zigova Z."/>
            <person name="Holden M."/>
            <person name="Lawley T.D."/>
            <person name="Rad R."/>
            <person name="Dougan G."/>
            <person name="Falkow S."/>
            <person name="Bentley S.D."/>
            <person name="Muller A."/>
        </authorList>
    </citation>
    <scope>NUCLEOTIDE SEQUENCE [LARGE SCALE GENOMIC DNA]</scope>
    <source>
        <strain evidence="4">ATCC 49179 / CCUG 28539 / NCTC 12436 / CS1</strain>
    </source>
</reference>
<dbReference type="SUPFAM" id="SSF53756">
    <property type="entry name" value="UDP-Glycosyltransferase/glycogen phosphorylase"/>
    <property type="match status" value="1"/>
</dbReference>
<dbReference type="RefSeq" id="WP_013468832.1">
    <property type="nucleotide sequence ID" value="NC_014810.2"/>
</dbReference>
<dbReference type="InterPro" id="IPR051199">
    <property type="entry name" value="LPS_LOS_Heptosyltrfase"/>
</dbReference>
<dbReference type="Proteomes" id="UP000007934">
    <property type="component" value="Chromosome"/>
</dbReference>
<dbReference type="InterPro" id="IPR002201">
    <property type="entry name" value="Glyco_trans_9"/>
</dbReference>
<dbReference type="GO" id="GO:0005829">
    <property type="term" value="C:cytosol"/>
    <property type="evidence" value="ECO:0007669"/>
    <property type="project" value="TreeGrafter"/>
</dbReference>
<evidence type="ECO:0000313" key="4">
    <source>
        <dbReference type="Proteomes" id="UP000007934"/>
    </source>
</evidence>
<keyword evidence="4" id="KW-1185">Reference proteome</keyword>
<keyword evidence="1" id="KW-0328">Glycosyltransferase</keyword>